<sequence length="59" mass="6165">MQNFPEQLLTEAALKSGALITTGLCTEYGKDVFAVPGSIYSSASKGANELIQNAAFIAL</sequence>
<dbReference type="Pfam" id="PF02481">
    <property type="entry name" value="DNA_processg_A"/>
    <property type="match status" value="1"/>
</dbReference>
<dbReference type="PANTHER" id="PTHR43022">
    <property type="entry name" value="PROTEIN SMF"/>
    <property type="match status" value="1"/>
</dbReference>
<dbReference type="AlphaFoldDB" id="A0A1E5IHZ4"/>
<dbReference type="Proteomes" id="UP000095237">
    <property type="component" value="Unassembled WGS sequence"/>
</dbReference>
<feature type="domain" description="Smf/DprA SLOG" evidence="2">
    <location>
        <begin position="8"/>
        <end position="57"/>
    </location>
</feature>
<protein>
    <recommendedName>
        <fullName evidence="2">Smf/DprA SLOG domain-containing protein</fullName>
    </recommendedName>
</protein>
<dbReference type="InterPro" id="IPR003488">
    <property type="entry name" value="DprA"/>
</dbReference>
<organism evidence="3 4">
    <name type="scientific">Endomicrobium trichonymphae</name>
    <dbReference type="NCBI Taxonomy" id="1408204"/>
    <lineage>
        <taxon>Bacteria</taxon>
        <taxon>Pseudomonadati</taxon>
        <taxon>Elusimicrobiota</taxon>
        <taxon>Endomicrobiia</taxon>
        <taxon>Endomicrobiales</taxon>
        <taxon>Endomicrobiaceae</taxon>
        <taxon>Candidatus Endomicrobiellum</taxon>
    </lineage>
</organism>
<evidence type="ECO:0000256" key="1">
    <source>
        <dbReference type="ARBA" id="ARBA00006525"/>
    </source>
</evidence>
<evidence type="ECO:0000313" key="3">
    <source>
        <dbReference type="EMBL" id="OEG70034.1"/>
    </source>
</evidence>
<gene>
    <name evidence="3" type="ORF">ATZ36_06405</name>
</gene>
<dbReference type="InterPro" id="IPR057666">
    <property type="entry name" value="DrpA_SLOG"/>
</dbReference>
<keyword evidence="4" id="KW-1185">Reference proteome</keyword>
<dbReference type="GO" id="GO:0009294">
    <property type="term" value="P:DNA-mediated transformation"/>
    <property type="evidence" value="ECO:0007669"/>
    <property type="project" value="InterPro"/>
</dbReference>
<proteinExistence type="inferred from homology"/>
<dbReference type="EMBL" id="LNVX01000488">
    <property type="protein sequence ID" value="OEG70034.1"/>
    <property type="molecule type" value="Genomic_DNA"/>
</dbReference>
<name>A0A1E5IHZ4_ENDTX</name>
<evidence type="ECO:0000259" key="2">
    <source>
        <dbReference type="Pfam" id="PF02481"/>
    </source>
</evidence>
<comment type="caution">
    <text evidence="3">The sequence shown here is derived from an EMBL/GenBank/DDBJ whole genome shotgun (WGS) entry which is preliminary data.</text>
</comment>
<evidence type="ECO:0000313" key="4">
    <source>
        <dbReference type="Proteomes" id="UP000095237"/>
    </source>
</evidence>
<comment type="similarity">
    <text evidence="1">Belongs to the DprA/Smf family.</text>
</comment>
<reference evidence="3 4" key="1">
    <citation type="submission" date="2015-11" db="EMBL/GenBank/DDBJ databases">
        <title>Evidence for parallel genomic evolution in an endosymbiosis of termite gut flagellates.</title>
        <authorList>
            <person name="Zheng H."/>
        </authorList>
    </citation>
    <scope>NUCLEOTIDE SEQUENCE [LARGE SCALE GENOMIC DNA]</scope>
    <source>
        <strain evidence="3 4">CET450</strain>
    </source>
</reference>
<dbReference type="PANTHER" id="PTHR43022:SF1">
    <property type="entry name" value="PROTEIN SMF"/>
    <property type="match status" value="1"/>
</dbReference>
<accession>A0A1E5IHZ4</accession>
<dbReference type="Gene3D" id="3.40.50.450">
    <property type="match status" value="1"/>
</dbReference>